<evidence type="ECO:0000313" key="1">
    <source>
        <dbReference type="EMBL" id="GGX10444.1"/>
    </source>
</evidence>
<organism evidence="1 2">
    <name type="scientific">Aquimarina muelleri</name>
    <dbReference type="NCBI Taxonomy" id="279356"/>
    <lineage>
        <taxon>Bacteria</taxon>
        <taxon>Pseudomonadati</taxon>
        <taxon>Bacteroidota</taxon>
        <taxon>Flavobacteriia</taxon>
        <taxon>Flavobacteriales</taxon>
        <taxon>Flavobacteriaceae</taxon>
        <taxon>Aquimarina</taxon>
    </lineage>
</organism>
<dbReference type="Proteomes" id="UP000601108">
    <property type="component" value="Unassembled WGS sequence"/>
</dbReference>
<gene>
    <name evidence="1" type="ORF">GCM10007384_10210</name>
</gene>
<sequence length="185" mass="21715">MFCIVLQENLRFCLFIISCVLLFSSCNKKNFLKKEIKKGSFSLLKENDSLYYLTITSANNSDKWKLPYPVYQFQTGDVDGNGIEDALIGVIKPTRFDSIKANRLFIFKNYRGLVRPLWLGSRLSQPLVNFSFKKKEKYTRIRSVEREKSGKYLVAEYKWRKFGLEFTKYLRRETDSISAIALLEK</sequence>
<dbReference type="EMBL" id="BMWS01000005">
    <property type="protein sequence ID" value="GGX10444.1"/>
    <property type="molecule type" value="Genomic_DNA"/>
</dbReference>
<protein>
    <submittedName>
        <fullName evidence="1">Uncharacterized protein</fullName>
    </submittedName>
</protein>
<dbReference type="AlphaFoldDB" id="A0A918N2B7"/>
<keyword evidence="2" id="KW-1185">Reference proteome</keyword>
<accession>A0A918N2B7</accession>
<evidence type="ECO:0000313" key="2">
    <source>
        <dbReference type="Proteomes" id="UP000601108"/>
    </source>
</evidence>
<comment type="caution">
    <text evidence="1">The sequence shown here is derived from an EMBL/GenBank/DDBJ whole genome shotgun (WGS) entry which is preliminary data.</text>
</comment>
<dbReference type="RefSeq" id="WP_211235746.1">
    <property type="nucleotide sequence ID" value="NZ_BMWS01000005.1"/>
</dbReference>
<proteinExistence type="predicted"/>
<reference evidence="1 2" key="1">
    <citation type="journal article" date="2014" name="Int. J. Syst. Evol. Microbiol.">
        <title>Complete genome sequence of Corynebacterium casei LMG S-19264T (=DSM 44701T), isolated from a smear-ripened cheese.</title>
        <authorList>
            <consortium name="US DOE Joint Genome Institute (JGI-PGF)"/>
            <person name="Walter F."/>
            <person name="Albersmeier A."/>
            <person name="Kalinowski J."/>
            <person name="Ruckert C."/>
        </authorList>
    </citation>
    <scope>NUCLEOTIDE SEQUENCE [LARGE SCALE GENOMIC DNA]</scope>
    <source>
        <strain evidence="1 2">KCTC 12285</strain>
    </source>
</reference>
<name>A0A918N2B7_9FLAO</name>